<gene>
    <name evidence="2" type="ORF">ARMA_2774</name>
    <name evidence="3" type="ORF">SE16_12235</name>
</gene>
<reference evidence="3 5" key="2">
    <citation type="submission" date="2015-07" db="EMBL/GenBank/DDBJ databases">
        <title>Whole genome sequence of Ardenticatena maritima DSM 23922.</title>
        <authorList>
            <person name="Hemp J."/>
            <person name="Ward L.M."/>
            <person name="Pace L.A."/>
            <person name="Fischer W.W."/>
        </authorList>
    </citation>
    <scope>NUCLEOTIDE SEQUENCE [LARGE SCALE GENOMIC DNA]</scope>
    <source>
        <strain evidence="3 5">110S</strain>
    </source>
</reference>
<dbReference type="PANTHER" id="PTHR46211">
    <property type="entry name" value="GLYCEROPHOSPHORYL DIESTER PHOSPHODIESTERASE"/>
    <property type="match status" value="1"/>
</dbReference>
<dbReference type="GO" id="GO:0008889">
    <property type="term" value="F:glycerophosphodiester phosphodiesterase activity"/>
    <property type="evidence" value="ECO:0007669"/>
    <property type="project" value="UniProtKB-EC"/>
</dbReference>
<dbReference type="InterPro" id="IPR017946">
    <property type="entry name" value="PLC-like_Pdiesterase_TIM-brl"/>
</dbReference>
<dbReference type="RefSeq" id="WP_054494045.1">
    <property type="nucleotide sequence ID" value="NZ_BBZA01000245.1"/>
</dbReference>
<dbReference type="PANTHER" id="PTHR46211:SF1">
    <property type="entry name" value="GLYCEROPHOSPHODIESTER PHOSPHODIESTERASE, CYTOPLASMIC"/>
    <property type="match status" value="1"/>
</dbReference>
<dbReference type="Proteomes" id="UP000050502">
    <property type="component" value="Unassembled WGS sequence"/>
</dbReference>
<dbReference type="PROSITE" id="PS51704">
    <property type="entry name" value="GP_PDE"/>
    <property type="match status" value="1"/>
</dbReference>
<dbReference type="Gene3D" id="3.20.20.190">
    <property type="entry name" value="Phosphatidylinositol (PI) phosphodiesterase"/>
    <property type="match status" value="1"/>
</dbReference>
<evidence type="ECO:0000259" key="1">
    <source>
        <dbReference type="PROSITE" id="PS51704"/>
    </source>
</evidence>
<keyword evidence="4" id="KW-1185">Reference proteome</keyword>
<name>A0A0M8KAQ0_9CHLR</name>
<dbReference type="AlphaFoldDB" id="A0A0M8KAQ0"/>
<reference evidence="4" key="3">
    <citation type="submission" date="2015-08" db="EMBL/GenBank/DDBJ databases">
        <title>Draft Genome Sequence of a Heterotrophic Facultative Anaerobic Bacterium Ardenticatena maritima Strain 110S.</title>
        <authorList>
            <person name="Kawaichi S."/>
            <person name="Yoshida T."/>
            <person name="Sako Y."/>
            <person name="Nakamura R."/>
        </authorList>
    </citation>
    <scope>NUCLEOTIDE SEQUENCE [LARGE SCALE GENOMIC DNA]</scope>
    <source>
        <strain evidence="4">110S</strain>
    </source>
</reference>
<dbReference type="EMBL" id="BBZA01000245">
    <property type="protein sequence ID" value="GAP64351.1"/>
    <property type="molecule type" value="Genomic_DNA"/>
</dbReference>
<dbReference type="InParanoid" id="A0A0M8KAQ0"/>
<dbReference type="FunCoup" id="A0A0M8KAQ0">
    <property type="interactions" value="153"/>
</dbReference>
<dbReference type="InterPro" id="IPR030395">
    <property type="entry name" value="GP_PDE_dom"/>
</dbReference>
<dbReference type="Proteomes" id="UP000037784">
    <property type="component" value="Unassembled WGS sequence"/>
</dbReference>
<dbReference type="PATRIC" id="fig|872965.6.peg.2910"/>
<evidence type="ECO:0000313" key="2">
    <source>
        <dbReference type="EMBL" id="GAP64351.1"/>
    </source>
</evidence>
<dbReference type="STRING" id="872965.SE16_12235"/>
<evidence type="ECO:0000313" key="3">
    <source>
        <dbReference type="EMBL" id="KPL87263.1"/>
    </source>
</evidence>
<proteinExistence type="predicted"/>
<reference evidence="2 4" key="1">
    <citation type="journal article" date="2015" name="Genome Announc.">
        <title>Draft Genome Sequence of a Heterotrophic Facultative Anaerobic Thermophilic Bacterium, Ardenticatena maritima Strain 110ST.</title>
        <authorList>
            <person name="Kawaichi S."/>
            <person name="Yoshida T."/>
            <person name="Sako Y."/>
            <person name="Nakamura R."/>
        </authorList>
    </citation>
    <scope>NUCLEOTIDE SEQUENCE [LARGE SCALE GENOMIC DNA]</scope>
    <source>
        <strain evidence="2 4">110S</strain>
    </source>
</reference>
<protein>
    <submittedName>
        <fullName evidence="2">Glycerophosphoryl diester phosphodiesterase</fullName>
        <ecNumber evidence="2">3.1.4.46</ecNumber>
    </submittedName>
</protein>
<feature type="domain" description="GP-PDE" evidence="1">
    <location>
        <begin position="4"/>
        <end position="244"/>
    </location>
</feature>
<dbReference type="SUPFAM" id="SSF51695">
    <property type="entry name" value="PLC-like phosphodiesterases"/>
    <property type="match status" value="1"/>
</dbReference>
<dbReference type="GO" id="GO:0006629">
    <property type="term" value="P:lipid metabolic process"/>
    <property type="evidence" value="ECO:0007669"/>
    <property type="project" value="InterPro"/>
</dbReference>
<dbReference type="Pfam" id="PF03009">
    <property type="entry name" value="GDPD"/>
    <property type="match status" value="1"/>
</dbReference>
<organism evidence="2 4">
    <name type="scientific">Ardenticatena maritima</name>
    <dbReference type="NCBI Taxonomy" id="872965"/>
    <lineage>
        <taxon>Bacteria</taxon>
        <taxon>Bacillati</taxon>
        <taxon>Chloroflexota</taxon>
        <taxon>Ardenticatenia</taxon>
        <taxon>Ardenticatenales</taxon>
        <taxon>Ardenticatenaceae</taxon>
        <taxon>Ardenticatena</taxon>
    </lineage>
</organism>
<comment type="caution">
    <text evidence="2">The sequence shown here is derived from an EMBL/GenBank/DDBJ whole genome shotgun (WGS) entry which is preliminary data.</text>
</comment>
<dbReference type="EMBL" id="LGKN01000006">
    <property type="protein sequence ID" value="KPL87263.1"/>
    <property type="molecule type" value="Genomic_DNA"/>
</dbReference>
<sequence length="250" mass="27682">MKRPLILAHRGAQRVAPENTLPAFLAAIAQGADGIELDVQRTADGVLVVAHDENLGRTISGTPSERVARLTWAELQQRDAGGWFGETWRGTPPPSLDDVFDALPDTVFVNIELKRTTWASDGLEKTALHFLQRRNLWHRVIVSSFNPTVLARLRLAAPHLKVGLLYAPDLPLPLRRAWARHLLQPAALHPHLSQVTPEMVARAHRRGQQVNVWTVNDPGEIRRMAMLGVDAIITDVPDVAKAVLEEAHTS</sequence>
<keyword evidence="2" id="KW-0378">Hydrolase</keyword>
<evidence type="ECO:0000313" key="4">
    <source>
        <dbReference type="Proteomes" id="UP000037784"/>
    </source>
</evidence>
<evidence type="ECO:0000313" key="5">
    <source>
        <dbReference type="Proteomes" id="UP000050502"/>
    </source>
</evidence>
<dbReference type="EC" id="3.1.4.46" evidence="2"/>
<dbReference type="OrthoDB" id="384721at2"/>
<accession>A0A0M8KAQ0</accession>